<proteinExistence type="inferred from homology"/>
<keyword evidence="3" id="KW-0378">Hydrolase</keyword>
<keyword evidence="7" id="KW-1185">Reference proteome</keyword>
<dbReference type="InterPro" id="IPR002692">
    <property type="entry name" value="S45"/>
</dbReference>
<evidence type="ECO:0000256" key="4">
    <source>
        <dbReference type="ARBA" id="ARBA00023145"/>
    </source>
</evidence>
<accession>A0ABY7K8G0</accession>
<dbReference type="Pfam" id="PF01804">
    <property type="entry name" value="Penicil_amidase"/>
    <property type="match status" value="1"/>
</dbReference>
<dbReference type="InterPro" id="IPR029055">
    <property type="entry name" value="Ntn_hydrolases_N"/>
</dbReference>
<evidence type="ECO:0000256" key="5">
    <source>
        <dbReference type="SAM" id="SignalP"/>
    </source>
</evidence>
<dbReference type="PANTHER" id="PTHR34218:SF3">
    <property type="entry name" value="ACYL-HOMOSERINE LACTONE ACYLASE PVDQ"/>
    <property type="match status" value="1"/>
</dbReference>
<reference evidence="6" key="1">
    <citation type="submission" date="2022-12" db="EMBL/GenBank/DDBJ databases">
        <authorList>
            <person name="Ruckert C."/>
            <person name="Busche T."/>
            <person name="Kalinowski J."/>
            <person name="Wittmann C."/>
        </authorList>
    </citation>
    <scope>NUCLEOTIDE SEQUENCE</scope>
    <source>
        <strain evidence="6">DSM 40467</strain>
    </source>
</reference>
<dbReference type="Proteomes" id="UP001164439">
    <property type="component" value="Chromosome"/>
</dbReference>
<evidence type="ECO:0000256" key="2">
    <source>
        <dbReference type="ARBA" id="ARBA00022729"/>
    </source>
</evidence>
<keyword evidence="4" id="KW-0865">Zymogen</keyword>
<dbReference type="PANTHER" id="PTHR34218">
    <property type="entry name" value="PEPTIDASE S45 PENICILLIN AMIDASE"/>
    <property type="match status" value="1"/>
</dbReference>
<comment type="similarity">
    <text evidence="1">Belongs to the peptidase S45 family.</text>
</comment>
<organism evidence="6 7">
    <name type="scientific">Streptomyces cinnabarinus</name>
    <dbReference type="NCBI Taxonomy" id="67287"/>
    <lineage>
        <taxon>Bacteria</taxon>
        <taxon>Bacillati</taxon>
        <taxon>Actinomycetota</taxon>
        <taxon>Actinomycetes</taxon>
        <taxon>Kitasatosporales</taxon>
        <taxon>Streptomycetaceae</taxon>
        <taxon>Streptomyces</taxon>
    </lineage>
</organism>
<dbReference type="EMBL" id="CP114413">
    <property type="protein sequence ID" value="WAZ19447.1"/>
    <property type="molecule type" value="Genomic_DNA"/>
</dbReference>
<sequence>MRIRLRRLVVAAVALLTAGATLPAAAAERPDRGEHPSHGGLSAVIRYTEYGIPHIVAKDYANLGFGTGWAQAADQVCTLADGFLTVRGDRSRFFGPDAATDFSLSSASRNLSSDLYFRGVREAGTVEKLLAEPAPRGPSRQSKELIRGFTAGYNAWLKQNRITDPACKGAAWVRPVTTLDVATRAYALAVLGGEGRAVDGITAAQPPTTATAAAAPDAQDTARAARELLAADTADMGSNAVAFSGTTTANGRGLLLGNPHYPWQGGRRFWQSQQTIPGELNVAGGSLLGSATVSIGHNAHVAWSHTVATGVTLNLHQLTLDPADPTVYLVDGKPERMTKRTVTVDVRDGAPVSRTQWWTRYGPVVTSLGASLPLPWTATTAYAVNDPNSLNLRASDTALGFSKAHSTAEVLGSLQRTQGLPWVNTIAADSTGHTLFTQSQVLPRITDELAQSCSTPLGRVTYPSAGLAILDGSRGACALGSDPDAVQPGIFGPAKLPTLKDAPYAENSNDSAWLSNADRPLTGYERVFGTIGTQRSMRTRGAIEDVAALAGRGELTVRDLQAQQFANRVPAGDLAAKDAAAACAALPGGTATGGDGKAVDVSGACAVLAAWDRTTDTGSRGALLFDRFWRKLTASVPAAQLWKVPFSAADPVGTPNTLNTGAPGFGSALADAVTELRAAGIALDSPLGQHQFVVRNGQRIPVPGGTESLGVWNKVEPVWDAAKGGYTEVTTGSSYIQAVGWDGSRCPVARTLLSYSQSSNANSAHYSDQTRLFSGEKWVTSRFCEKDIRKSPALRVVMVRERR</sequence>
<dbReference type="SUPFAM" id="SSF56235">
    <property type="entry name" value="N-terminal nucleophile aminohydrolases (Ntn hydrolases)"/>
    <property type="match status" value="1"/>
</dbReference>
<dbReference type="InterPro" id="IPR043147">
    <property type="entry name" value="Penicillin_amidase_A-knob"/>
</dbReference>
<dbReference type="InterPro" id="IPR043146">
    <property type="entry name" value="Penicillin_amidase_N_B-knob"/>
</dbReference>
<evidence type="ECO:0000313" key="7">
    <source>
        <dbReference type="Proteomes" id="UP001164439"/>
    </source>
</evidence>
<dbReference type="Gene3D" id="1.10.439.10">
    <property type="entry name" value="Penicillin Amidohydrolase, domain 1"/>
    <property type="match status" value="1"/>
</dbReference>
<dbReference type="Gene3D" id="3.60.20.10">
    <property type="entry name" value="Glutamine Phosphoribosylpyrophosphate, subunit 1, domain 1"/>
    <property type="match status" value="1"/>
</dbReference>
<protein>
    <submittedName>
        <fullName evidence="6">Penicillin acylase family protein</fullName>
    </submittedName>
</protein>
<feature type="signal peptide" evidence="5">
    <location>
        <begin position="1"/>
        <end position="26"/>
    </location>
</feature>
<keyword evidence="2 5" id="KW-0732">Signal</keyword>
<dbReference type="Gene3D" id="2.30.120.10">
    <property type="match status" value="1"/>
</dbReference>
<dbReference type="InterPro" id="IPR023343">
    <property type="entry name" value="Penicillin_amidase_dom1"/>
</dbReference>
<evidence type="ECO:0000256" key="3">
    <source>
        <dbReference type="ARBA" id="ARBA00022801"/>
    </source>
</evidence>
<evidence type="ECO:0000313" key="6">
    <source>
        <dbReference type="EMBL" id="WAZ19447.1"/>
    </source>
</evidence>
<dbReference type="RefSeq" id="WP_269657136.1">
    <property type="nucleotide sequence ID" value="NZ_CP114413.1"/>
</dbReference>
<gene>
    <name evidence="6" type="ORF">STRCI_000502</name>
</gene>
<dbReference type="Gene3D" id="1.10.1400.10">
    <property type="match status" value="1"/>
</dbReference>
<feature type="chain" id="PRO_5047116103" evidence="5">
    <location>
        <begin position="27"/>
        <end position="803"/>
    </location>
</feature>
<evidence type="ECO:0000256" key="1">
    <source>
        <dbReference type="ARBA" id="ARBA00006586"/>
    </source>
</evidence>
<name>A0ABY7K8G0_9ACTN</name>